<feature type="signal peptide" evidence="1">
    <location>
        <begin position="1"/>
        <end position="20"/>
    </location>
</feature>
<reference evidence="2 3" key="1">
    <citation type="submission" date="2018-08" db="EMBL/GenBank/DDBJ databases">
        <title>Complete genome sequencing of Blastochloris tepida GI.</title>
        <authorList>
            <person name="Tsukatani Y."/>
            <person name="Mori H."/>
        </authorList>
    </citation>
    <scope>NUCLEOTIDE SEQUENCE [LARGE SCALE GENOMIC DNA]</scope>
    <source>
        <strain evidence="2 3">GI</strain>
    </source>
</reference>
<dbReference type="Proteomes" id="UP000266934">
    <property type="component" value="Chromosome"/>
</dbReference>
<evidence type="ECO:0000256" key="1">
    <source>
        <dbReference type="SAM" id="SignalP"/>
    </source>
</evidence>
<sequence>MKNHMMTTLAIGFIAGATLAVTPAAAHTALCSCYDNKDGTILCEGGFSDGASASGVKVVVTGKQGNVLVEGAMNKNSEFTFNKPGEDFSVRFDAGEGHQINIKGSDIH</sequence>
<dbReference type="EMBL" id="AP018907">
    <property type="protein sequence ID" value="BBF91985.1"/>
    <property type="molecule type" value="Genomic_DNA"/>
</dbReference>
<dbReference type="RefSeq" id="WP_197723264.1">
    <property type="nucleotide sequence ID" value="NZ_AP018907.1"/>
</dbReference>
<name>A0A348FXF2_9HYPH</name>
<evidence type="ECO:0000313" key="3">
    <source>
        <dbReference type="Proteomes" id="UP000266934"/>
    </source>
</evidence>
<gene>
    <name evidence="2" type="ORF">BLTE_06700</name>
</gene>
<keyword evidence="1" id="KW-0732">Signal</keyword>
<protein>
    <submittedName>
        <fullName evidence="2">Uncharacterized protein</fullName>
    </submittedName>
</protein>
<evidence type="ECO:0000313" key="2">
    <source>
        <dbReference type="EMBL" id="BBF91985.1"/>
    </source>
</evidence>
<feature type="chain" id="PRO_5017039067" evidence="1">
    <location>
        <begin position="21"/>
        <end position="108"/>
    </location>
</feature>
<organism evidence="2 3">
    <name type="scientific">Blastochloris tepida</name>
    <dbReference type="NCBI Taxonomy" id="2233851"/>
    <lineage>
        <taxon>Bacteria</taxon>
        <taxon>Pseudomonadati</taxon>
        <taxon>Pseudomonadota</taxon>
        <taxon>Alphaproteobacteria</taxon>
        <taxon>Hyphomicrobiales</taxon>
        <taxon>Blastochloridaceae</taxon>
        <taxon>Blastochloris</taxon>
    </lineage>
</organism>
<dbReference type="AlphaFoldDB" id="A0A348FXF2"/>
<accession>A0A348FXF2</accession>
<keyword evidence="3" id="KW-1185">Reference proteome</keyword>
<dbReference type="KEGG" id="blag:BLTE_06700"/>
<proteinExistence type="predicted"/>
<dbReference type="PROSITE" id="PS51257">
    <property type="entry name" value="PROKAR_LIPOPROTEIN"/>
    <property type="match status" value="1"/>
</dbReference>